<evidence type="ECO:0000256" key="7">
    <source>
        <dbReference type="SAM" id="MobiDB-lite"/>
    </source>
</evidence>
<dbReference type="PROSITE" id="PS00108">
    <property type="entry name" value="PROTEIN_KINASE_ST"/>
    <property type="match status" value="1"/>
</dbReference>
<dbReference type="RefSeq" id="XP_003575757.1">
    <property type="nucleotide sequence ID" value="XM_003575709.4"/>
</dbReference>
<dbReference type="AlphaFoldDB" id="A0A0Q3EIF6"/>
<organism evidence="9">
    <name type="scientific">Brachypodium distachyon</name>
    <name type="common">Purple false brome</name>
    <name type="synonym">Trachynia distachya</name>
    <dbReference type="NCBI Taxonomy" id="15368"/>
    <lineage>
        <taxon>Eukaryota</taxon>
        <taxon>Viridiplantae</taxon>
        <taxon>Streptophyta</taxon>
        <taxon>Embryophyta</taxon>
        <taxon>Tracheophyta</taxon>
        <taxon>Spermatophyta</taxon>
        <taxon>Magnoliopsida</taxon>
        <taxon>Liliopsida</taxon>
        <taxon>Poales</taxon>
        <taxon>Poaceae</taxon>
        <taxon>BOP clade</taxon>
        <taxon>Pooideae</taxon>
        <taxon>Stipodae</taxon>
        <taxon>Brachypodieae</taxon>
        <taxon>Brachypodium</taxon>
    </lineage>
</organism>
<evidence type="ECO:0000256" key="2">
    <source>
        <dbReference type="ARBA" id="ARBA00022741"/>
    </source>
</evidence>
<evidence type="ECO:0000256" key="3">
    <source>
        <dbReference type="ARBA" id="ARBA00022777"/>
    </source>
</evidence>
<reference evidence="10" key="3">
    <citation type="submission" date="2018-08" db="UniProtKB">
        <authorList>
            <consortium name="EnsemblPlants"/>
        </authorList>
    </citation>
    <scope>IDENTIFICATION</scope>
    <source>
        <strain evidence="10">cv. Bd21</strain>
    </source>
</reference>
<dbReference type="GO" id="GO:0004674">
    <property type="term" value="F:protein serine/threonine kinase activity"/>
    <property type="evidence" value="ECO:0007669"/>
    <property type="project" value="UniProtKB-KW"/>
</dbReference>
<proteinExistence type="inferred from homology"/>
<keyword evidence="4 5" id="KW-0067">ATP-binding</keyword>
<dbReference type="Gene3D" id="3.30.200.20">
    <property type="entry name" value="Phosphorylase Kinase, domain 1"/>
    <property type="match status" value="1"/>
</dbReference>
<dbReference type="PROSITE" id="PS00107">
    <property type="entry name" value="PROTEIN_KINASE_ATP"/>
    <property type="match status" value="1"/>
</dbReference>
<evidence type="ECO:0000313" key="9">
    <source>
        <dbReference type="EMBL" id="KQJ87527.1"/>
    </source>
</evidence>
<evidence type="ECO:0000256" key="6">
    <source>
        <dbReference type="RuleBase" id="RU000304"/>
    </source>
</evidence>
<dbReference type="SUPFAM" id="SSF56112">
    <property type="entry name" value="Protein kinase-like (PK-like)"/>
    <property type="match status" value="1"/>
</dbReference>
<evidence type="ECO:0000259" key="8">
    <source>
        <dbReference type="PROSITE" id="PS50011"/>
    </source>
</evidence>
<dbReference type="KEGG" id="bdi:100831364"/>
<keyword evidence="1" id="KW-0808">Transferase</keyword>
<dbReference type="EnsemblPlants" id="KQJ87527">
    <property type="protein sequence ID" value="KQJ87527"/>
    <property type="gene ID" value="BRADI_4g11660v3"/>
</dbReference>
<evidence type="ECO:0000256" key="5">
    <source>
        <dbReference type="PROSITE-ProRule" id="PRU10141"/>
    </source>
</evidence>
<keyword evidence="11" id="KW-1185">Reference proteome</keyword>
<dbReference type="Gene3D" id="1.10.510.10">
    <property type="entry name" value="Transferase(Phosphotransferase) domain 1"/>
    <property type="match status" value="1"/>
</dbReference>
<evidence type="ECO:0000256" key="1">
    <source>
        <dbReference type="ARBA" id="ARBA00022679"/>
    </source>
</evidence>
<reference evidence="9" key="2">
    <citation type="submission" date="2017-06" db="EMBL/GenBank/DDBJ databases">
        <title>WGS assembly of Brachypodium distachyon.</title>
        <authorList>
            <consortium name="The International Brachypodium Initiative"/>
            <person name="Lucas S."/>
            <person name="Harmon-Smith M."/>
            <person name="Lail K."/>
            <person name="Tice H."/>
            <person name="Grimwood J."/>
            <person name="Bruce D."/>
            <person name="Barry K."/>
            <person name="Shu S."/>
            <person name="Lindquist E."/>
            <person name="Wang M."/>
            <person name="Pitluck S."/>
            <person name="Vogel J.P."/>
            <person name="Garvin D.F."/>
            <person name="Mockler T.C."/>
            <person name="Schmutz J."/>
            <person name="Rokhsar D."/>
            <person name="Bevan M.W."/>
        </authorList>
    </citation>
    <scope>NUCLEOTIDE SEQUENCE</scope>
    <source>
        <strain evidence="9">Bd21</strain>
    </source>
</reference>
<sequence>MATEPQQAPRRDNDNGDQVSPRSVLLHNTGHTTTAPTDATLNNDSTEPSPSPSPRSADEAPQWKGAMDTWRSKTKRRLLAPTMSSLRTLSIRTGTPSTTNKWRWPTMTTTGLHHSLAEHELCALRLSFRTFTLSELKKATANFSKDNVVGKGGHAMVYRGRLPDGTLVAVKRLSQTSSSTSLTAPERMESFLSELGHAVNVRHANVARLVGVGVDGGEHLVFPFSRLGCLSRRLHEGGAEGAMPWDARFRVAVGAAAGLEYLHERCARRIVHRDVKPANILLKDDYEPLICDFGLAKWMPAKTTHYQVTTFEGTFGYVPPEYTTHGIYNEKTDVFAFGVVLLELLTGRRAVDGKNLSLVTWARPFLGSKDEVFKMVDPALGGRYDMDQLGRVRDAAKLCIHASPALRPQMSQVARMLRGEEETAAHRRARSDQSVVEVNEADCYETLTPRRSQDDLSRHQALAFDF</sequence>
<dbReference type="Pfam" id="PF00069">
    <property type="entry name" value="Pkinase"/>
    <property type="match status" value="1"/>
</dbReference>
<dbReference type="PROSITE" id="PS50011">
    <property type="entry name" value="PROTEIN_KINASE_DOM"/>
    <property type="match status" value="1"/>
</dbReference>
<dbReference type="Gramene" id="KQJ87527">
    <property type="protein sequence ID" value="KQJ87527"/>
    <property type="gene ID" value="BRADI_4g11660v3"/>
</dbReference>
<dbReference type="ExpressionAtlas" id="A0A0Q3EIF6">
    <property type="expression patterns" value="baseline"/>
</dbReference>
<dbReference type="GO" id="GO:0005524">
    <property type="term" value="F:ATP binding"/>
    <property type="evidence" value="ECO:0007669"/>
    <property type="project" value="UniProtKB-UniRule"/>
</dbReference>
<accession>A0A0Q3EIF6</accession>
<dbReference type="OrthoDB" id="4062651at2759"/>
<keyword evidence="3" id="KW-0418">Kinase</keyword>
<dbReference type="InterPro" id="IPR008271">
    <property type="entry name" value="Ser/Thr_kinase_AS"/>
</dbReference>
<feature type="domain" description="Protein kinase" evidence="8">
    <location>
        <begin position="143"/>
        <end position="429"/>
    </location>
</feature>
<dbReference type="InterPro" id="IPR011009">
    <property type="entry name" value="Kinase-like_dom_sf"/>
</dbReference>
<dbReference type="InterPro" id="IPR046958">
    <property type="entry name" value="RBK1/2/STUNTED"/>
</dbReference>
<keyword evidence="2 5" id="KW-0547">Nucleotide-binding</keyword>
<evidence type="ECO:0000256" key="4">
    <source>
        <dbReference type="ARBA" id="ARBA00022840"/>
    </source>
</evidence>
<dbReference type="GeneID" id="100831364"/>
<dbReference type="SMART" id="SM00220">
    <property type="entry name" value="S_TKc"/>
    <property type="match status" value="1"/>
</dbReference>
<dbReference type="FunFam" id="1.10.510.10:FF:000996">
    <property type="entry name" value="Protein kinase superfamily protein"/>
    <property type="match status" value="1"/>
</dbReference>
<dbReference type="PANTHER" id="PTHR47987">
    <property type="entry name" value="OS08G0249100 PROTEIN"/>
    <property type="match status" value="1"/>
</dbReference>
<dbReference type="STRING" id="15368.A0A0Q3EIF6"/>
<dbReference type="InterPro" id="IPR017441">
    <property type="entry name" value="Protein_kinase_ATP_BS"/>
</dbReference>
<dbReference type="Proteomes" id="UP000008810">
    <property type="component" value="Chromosome 4"/>
</dbReference>
<dbReference type="EMBL" id="CM000883">
    <property type="protein sequence ID" value="KQJ87527.1"/>
    <property type="molecule type" value="Genomic_DNA"/>
</dbReference>
<evidence type="ECO:0000313" key="10">
    <source>
        <dbReference type="EnsemblPlants" id="KQJ87527"/>
    </source>
</evidence>
<dbReference type="FunCoup" id="A0A0Q3EIF6">
    <property type="interactions" value="143"/>
</dbReference>
<feature type="compositionally biased region" description="Low complexity" evidence="7">
    <location>
        <begin position="26"/>
        <end position="48"/>
    </location>
</feature>
<keyword evidence="6" id="KW-0723">Serine/threonine-protein kinase</keyword>
<name>A0A0Q3EIF6_BRADI</name>
<protein>
    <recommendedName>
        <fullName evidence="8">Protein kinase domain-containing protein</fullName>
    </recommendedName>
</protein>
<dbReference type="PANTHER" id="PTHR47987:SF32">
    <property type="entry name" value="OS11G0644000 PROTEIN"/>
    <property type="match status" value="1"/>
</dbReference>
<dbReference type="InterPro" id="IPR000719">
    <property type="entry name" value="Prot_kinase_dom"/>
</dbReference>
<comment type="similarity">
    <text evidence="6">Belongs to the protein kinase superfamily.</text>
</comment>
<reference evidence="9 10" key="1">
    <citation type="journal article" date="2010" name="Nature">
        <title>Genome sequencing and analysis of the model grass Brachypodium distachyon.</title>
        <authorList>
            <consortium name="International Brachypodium Initiative"/>
        </authorList>
    </citation>
    <scope>NUCLEOTIDE SEQUENCE [LARGE SCALE GENOMIC DNA]</scope>
    <source>
        <strain evidence="9 10">Bd21</strain>
    </source>
</reference>
<evidence type="ECO:0000313" key="11">
    <source>
        <dbReference type="Proteomes" id="UP000008810"/>
    </source>
</evidence>
<dbReference type="GO" id="GO:0016301">
    <property type="term" value="F:kinase activity"/>
    <property type="evidence" value="ECO:0000318"/>
    <property type="project" value="GO_Central"/>
</dbReference>
<gene>
    <name evidence="10" type="primary">LOC100831364</name>
    <name evidence="9" type="ORF">BRADI_4g11660v3</name>
</gene>
<feature type="region of interest" description="Disordered" evidence="7">
    <location>
        <begin position="1"/>
        <end position="69"/>
    </location>
</feature>
<feature type="binding site" evidence="5">
    <location>
        <position position="171"/>
    </location>
    <ligand>
        <name>ATP</name>
        <dbReference type="ChEBI" id="CHEBI:30616"/>
    </ligand>
</feature>